<name>A6DMK9_9BACT</name>
<organism evidence="1 2">
    <name type="scientific">Lentisphaera araneosa HTCC2155</name>
    <dbReference type="NCBI Taxonomy" id="313628"/>
    <lineage>
        <taxon>Bacteria</taxon>
        <taxon>Pseudomonadati</taxon>
        <taxon>Lentisphaerota</taxon>
        <taxon>Lentisphaeria</taxon>
        <taxon>Lentisphaerales</taxon>
        <taxon>Lentisphaeraceae</taxon>
        <taxon>Lentisphaera</taxon>
    </lineage>
</organism>
<dbReference type="RefSeq" id="WP_007279107.1">
    <property type="nucleotide sequence ID" value="NZ_ABCK01000011.1"/>
</dbReference>
<protein>
    <submittedName>
        <fullName evidence="1">Uncharacterized protein</fullName>
    </submittedName>
</protein>
<comment type="caution">
    <text evidence="1">The sequence shown here is derived from an EMBL/GenBank/DDBJ whole genome shotgun (WGS) entry which is preliminary data.</text>
</comment>
<gene>
    <name evidence="1" type="ORF">LNTAR_16057</name>
</gene>
<dbReference type="NCBIfam" id="TIGR04138">
    <property type="entry name" value="Plancto_Ver_chp"/>
    <property type="match status" value="1"/>
</dbReference>
<dbReference type="STRING" id="313628.LNTAR_16057"/>
<dbReference type="EMBL" id="ABCK01000011">
    <property type="protein sequence ID" value="EDM27199.1"/>
    <property type="molecule type" value="Genomic_DNA"/>
</dbReference>
<evidence type="ECO:0000313" key="1">
    <source>
        <dbReference type="EMBL" id="EDM27199.1"/>
    </source>
</evidence>
<dbReference type="AlphaFoldDB" id="A6DMK9"/>
<accession>A6DMK9</accession>
<evidence type="ECO:0000313" key="2">
    <source>
        <dbReference type="Proteomes" id="UP000004947"/>
    </source>
</evidence>
<keyword evidence="2" id="KW-1185">Reference proteome</keyword>
<reference evidence="1 2" key="1">
    <citation type="journal article" date="2010" name="J. Bacteriol.">
        <title>Genome sequence of Lentisphaera araneosa HTCC2155T, the type species of the order Lentisphaerales in the phylum Lentisphaerae.</title>
        <authorList>
            <person name="Thrash J.C."/>
            <person name="Cho J.C."/>
            <person name="Vergin K.L."/>
            <person name="Morris R.M."/>
            <person name="Giovannoni S.J."/>
        </authorList>
    </citation>
    <scope>NUCLEOTIDE SEQUENCE [LARGE SCALE GENOMIC DNA]</scope>
    <source>
        <strain evidence="1 2">HTCC2155</strain>
    </source>
</reference>
<dbReference type="InterPro" id="IPR026406">
    <property type="entry name" value="Ver/Plancto_CHP"/>
</dbReference>
<proteinExistence type="predicted"/>
<dbReference type="Proteomes" id="UP000004947">
    <property type="component" value="Unassembled WGS sequence"/>
</dbReference>
<sequence length="139" mass="16047">MDPDYSLFLNTLNHDHPEWSIEALAFICRGVDFFNSAAPQQTTDSSAQDLIHSLCLHALNEYGPLALHTLNGLNFHKISDLIQVINLLIERKIITGIERFELENRTLNQSLCTKFPEKSLPEPHLWPKTKKVDNFQFFR</sequence>